<dbReference type="FunFam" id="3.40.50.300:FF:000299">
    <property type="entry name" value="ABC transporter ATP-binding protein/permease"/>
    <property type="match status" value="1"/>
</dbReference>
<accession>A0A370F1G3</accession>
<dbReference type="SMART" id="SM00382">
    <property type="entry name" value="AAA"/>
    <property type="match status" value="1"/>
</dbReference>
<dbReference type="EMBL" id="QQAV01000022">
    <property type="protein sequence ID" value="RDI16368.1"/>
    <property type="molecule type" value="Genomic_DNA"/>
</dbReference>
<dbReference type="STRING" id="433924.NS331_18530"/>
<comment type="caution">
    <text evidence="18">The sequence shown here is derived from an EMBL/GenBank/DDBJ whole genome shotgun (WGS) entry which is preliminary data.</text>
</comment>
<dbReference type="InterPro" id="IPR039421">
    <property type="entry name" value="Type_1_exporter"/>
</dbReference>
<comment type="subcellular location">
    <subcellularLocation>
        <location evidence="1">Cell membrane</location>
        <topology evidence="1">Multi-pass membrane protein</topology>
    </subcellularLocation>
</comment>
<dbReference type="InterPro" id="IPR005074">
    <property type="entry name" value="Peptidase_C39"/>
</dbReference>
<evidence type="ECO:0000256" key="3">
    <source>
        <dbReference type="ARBA" id="ARBA00022475"/>
    </source>
</evidence>
<dbReference type="RefSeq" id="WP_114805027.1">
    <property type="nucleotide sequence ID" value="NZ_QQAV01000022.1"/>
</dbReference>
<dbReference type="PANTHER" id="PTHR24221">
    <property type="entry name" value="ATP-BINDING CASSETTE SUB-FAMILY B"/>
    <property type="match status" value="1"/>
</dbReference>
<evidence type="ECO:0000256" key="2">
    <source>
        <dbReference type="ARBA" id="ARBA00022448"/>
    </source>
</evidence>
<keyword evidence="4 14" id="KW-0812">Transmembrane</keyword>
<comment type="function">
    <text evidence="10">Involved in the export of calmodulin-sensitive adenylate cyclase-hemolysin (cyclolysin).</text>
</comment>
<evidence type="ECO:0000259" key="16">
    <source>
        <dbReference type="PROSITE" id="PS50929"/>
    </source>
</evidence>
<dbReference type="GO" id="GO:0140359">
    <property type="term" value="F:ABC-type transporter activity"/>
    <property type="evidence" value="ECO:0007669"/>
    <property type="project" value="InterPro"/>
</dbReference>
<dbReference type="AlphaFoldDB" id="A0A370F1G3"/>
<dbReference type="CDD" id="cd02421">
    <property type="entry name" value="Peptidase_C39_likeD"/>
    <property type="match status" value="1"/>
</dbReference>
<proteinExistence type="inferred from homology"/>
<keyword evidence="3" id="KW-1003">Cell membrane</keyword>
<dbReference type="PROSITE" id="PS50990">
    <property type="entry name" value="PEPTIDASE_C39"/>
    <property type="match status" value="1"/>
</dbReference>
<evidence type="ECO:0000256" key="10">
    <source>
        <dbReference type="ARBA" id="ARBA00055355"/>
    </source>
</evidence>
<dbReference type="Pfam" id="PF00664">
    <property type="entry name" value="ABC_membrane"/>
    <property type="match status" value="1"/>
</dbReference>
<gene>
    <name evidence="18" type="ORF">DFR41_1226</name>
</gene>
<evidence type="ECO:0000256" key="12">
    <source>
        <dbReference type="ARBA" id="ARBA00072252"/>
    </source>
</evidence>
<feature type="region of interest" description="Disordered" evidence="13">
    <location>
        <begin position="1"/>
        <end position="22"/>
    </location>
</feature>
<evidence type="ECO:0000256" key="4">
    <source>
        <dbReference type="ARBA" id="ARBA00022692"/>
    </source>
</evidence>
<dbReference type="Gene3D" id="3.90.70.10">
    <property type="entry name" value="Cysteine proteinases"/>
    <property type="match status" value="1"/>
</dbReference>
<keyword evidence="5" id="KW-0204">Cytolysis</keyword>
<comment type="similarity">
    <text evidence="11">Belongs to the ABC transporter superfamily. Cyclolysin exporter (TC 3.A.1.109.2) family.</text>
</comment>
<feature type="transmembrane region" description="Helical" evidence="14">
    <location>
        <begin position="216"/>
        <end position="233"/>
    </location>
</feature>
<dbReference type="GO" id="GO:0005524">
    <property type="term" value="F:ATP binding"/>
    <property type="evidence" value="ECO:0007669"/>
    <property type="project" value="UniProtKB-KW"/>
</dbReference>
<feature type="transmembrane region" description="Helical" evidence="14">
    <location>
        <begin position="182"/>
        <end position="204"/>
    </location>
</feature>
<dbReference type="PANTHER" id="PTHR24221:SF248">
    <property type="entry name" value="ABC TRANSPORTER TRANSMEMBRANE REGION"/>
    <property type="match status" value="1"/>
</dbReference>
<dbReference type="PROSITE" id="PS50929">
    <property type="entry name" value="ABC_TM1F"/>
    <property type="match status" value="1"/>
</dbReference>
<evidence type="ECO:0000256" key="14">
    <source>
        <dbReference type="SAM" id="Phobius"/>
    </source>
</evidence>
<dbReference type="GO" id="GO:0034040">
    <property type="term" value="F:ATPase-coupled lipid transmembrane transporter activity"/>
    <property type="evidence" value="ECO:0007669"/>
    <property type="project" value="TreeGrafter"/>
</dbReference>
<evidence type="ECO:0000256" key="6">
    <source>
        <dbReference type="ARBA" id="ARBA00022741"/>
    </source>
</evidence>
<keyword evidence="7 18" id="KW-0067">ATP-binding</keyword>
<dbReference type="PROSITE" id="PS50893">
    <property type="entry name" value="ABC_TRANSPORTER_2"/>
    <property type="match status" value="1"/>
</dbReference>
<dbReference type="SUPFAM" id="SSF90123">
    <property type="entry name" value="ABC transporter transmembrane region"/>
    <property type="match status" value="1"/>
</dbReference>
<dbReference type="SUPFAM" id="SSF52540">
    <property type="entry name" value="P-loop containing nucleoside triphosphate hydrolases"/>
    <property type="match status" value="1"/>
</dbReference>
<evidence type="ECO:0000256" key="7">
    <source>
        <dbReference type="ARBA" id="ARBA00022840"/>
    </source>
</evidence>
<feature type="transmembrane region" description="Helical" evidence="14">
    <location>
        <begin position="288"/>
        <end position="312"/>
    </location>
</feature>
<keyword evidence="8 14" id="KW-1133">Transmembrane helix</keyword>
<evidence type="ECO:0000256" key="8">
    <source>
        <dbReference type="ARBA" id="ARBA00022989"/>
    </source>
</evidence>
<dbReference type="GO" id="GO:0005886">
    <property type="term" value="C:plasma membrane"/>
    <property type="evidence" value="ECO:0007669"/>
    <property type="project" value="UniProtKB-SubCell"/>
</dbReference>
<evidence type="ECO:0000256" key="11">
    <source>
        <dbReference type="ARBA" id="ARBA00061173"/>
    </source>
</evidence>
<feature type="domain" description="ABC transporter" evidence="15">
    <location>
        <begin position="494"/>
        <end position="729"/>
    </location>
</feature>
<dbReference type="NCBIfam" id="TIGR03375">
    <property type="entry name" value="type_I_sec_LssB"/>
    <property type="match status" value="1"/>
</dbReference>
<evidence type="ECO:0000259" key="17">
    <source>
        <dbReference type="PROSITE" id="PS50990"/>
    </source>
</evidence>
<keyword evidence="19" id="KW-1185">Reference proteome</keyword>
<feature type="domain" description="Peptidase C39" evidence="17">
    <location>
        <begin position="24"/>
        <end position="146"/>
    </location>
</feature>
<keyword evidence="5" id="KW-0354">Hemolysis</keyword>
<dbReference type="GO" id="GO:0031640">
    <property type="term" value="P:killing of cells of another organism"/>
    <property type="evidence" value="ECO:0007669"/>
    <property type="project" value="UniProtKB-KW"/>
</dbReference>
<dbReference type="InterPro" id="IPR003593">
    <property type="entry name" value="AAA+_ATPase"/>
</dbReference>
<organism evidence="18 19">
    <name type="scientific">Pseudacidovorax intermedius</name>
    <dbReference type="NCBI Taxonomy" id="433924"/>
    <lineage>
        <taxon>Bacteria</taxon>
        <taxon>Pseudomonadati</taxon>
        <taxon>Pseudomonadota</taxon>
        <taxon>Betaproteobacteria</taxon>
        <taxon>Burkholderiales</taxon>
        <taxon>Comamonadaceae</taxon>
        <taxon>Pseudacidovorax</taxon>
    </lineage>
</organism>
<evidence type="ECO:0000256" key="5">
    <source>
        <dbReference type="ARBA" id="ARBA00022735"/>
    </source>
</evidence>
<feature type="compositionally biased region" description="Polar residues" evidence="13">
    <location>
        <begin position="1"/>
        <end position="11"/>
    </location>
</feature>
<dbReference type="Proteomes" id="UP000255265">
    <property type="component" value="Unassembled WGS sequence"/>
</dbReference>
<dbReference type="InterPro" id="IPR011527">
    <property type="entry name" value="ABC1_TM_dom"/>
</dbReference>
<dbReference type="InterPro" id="IPR003439">
    <property type="entry name" value="ABC_transporter-like_ATP-bd"/>
</dbReference>
<dbReference type="Pfam" id="PF00005">
    <property type="entry name" value="ABC_tran"/>
    <property type="match status" value="1"/>
</dbReference>
<reference evidence="18 19" key="1">
    <citation type="submission" date="2018-07" db="EMBL/GenBank/DDBJ databases">
        <title>Genomic Encyclopedia of Type Strains, Phase IV (KMG-IV): sequencing the most valuable type-strain genomes for metagenomic binning, comparative biology and taxonomic classification.</title>
        <authorList>
            <person name="Goeker M."/>
        </authorList>
    </citation>
    <scope>NUCLEOTIDE SEQUENCE [LARGE SCALE GENOMIC DNA]</scope>
    <source>
        <strain evidence="18 19">DSM 21352</strain>
    </source>
</reference>
<evidence type="ECO:0000313" key="18">
    <source>
        <dbReference type="EMBL" id="RDI16368.1"/>
    </source>
</evidence>
<dbReference type="InterPro" id="IPR027417">
    <property type="entry name" value="P-loop_NTPase"/>
</dbReference>
<dbReference type="GO" id="GO:0006508">
    <property type="term" value="P:proteolysis"/>
    <property type="evidence" value="ECO:0007669"/>
    <property type="project" value="InterPro"/>
</dbReference>
<name>A0A370F1G3_9BURK</name>
<dbReference type="GO" id="GO:0016887">
    <property type="term" value="F:ATP hydrolysis activity"/>
    <property type="evidence" value="ECO:0007669"/>
    <property type="project" value="InterPro"/>
</dbReference>
<dbReference type="Pfam" id="PF03412">
    <property type="entry name" value="Peptidase_C39"/>
    <property type="match status" value="1"/>
</dbReference>
<dbReference type="Gene3D" id="3.40.50.300">
    <property type="entry name" value="P-loop containing nucleotide triphosphate hydrolases"/>
    <property type="match status" value="1"/>
</dbReference>
<evidence type="ECO:0000256" key="1">
    <source>
        <dbReference type="ARBA" id="ARBA00004651"/>
    </source>
</evidence>
<feature type="transmembrane region" description="Helical" evidence="14">
    <location>
        <begin position="318"/>
        <end position="335"/>
    </location>
</feature>
<feature type="domain" description="ABC transmembrane type-1" evidence="16">
    <location>
        <begin position="182"/>
        <end position="460"/>
    </location>
</feature>
<protein>
    <recommendedName>
        <fullName evidence="12">Cyclolysin secretion/processing ATP-binding protein CyaB</fullName>
    </recommendedName>
</protein>
<evidence type="ECO:0000313" key="19">
    <source>
        <dbReference type="Proteomes" id="UP000255265"/>
    </source>
</evidence>
<keyword evidence="6" id="KW-0547">Nucleotide-binding</keyword>
<dbReference type="Gene3D" id="1.20.1560.10">
    <property type="entry name" value="ABC transporter type 1, transmembrane domain"/>
    <property type="match status" value="1"/>
</dbReference>
<dbReference type="InterPro" id="IPR036640">
    <property type="entry name" value="ABC1_TM_sf"/>
</dbReference>
<keyword evidence="2" id="KW-0813">Transport</keyword>
<dbReference type="OrthoDB" id="8554730at2"/>
<sequence length="729" mass="79656">MSSTPDTSVPSARTAAPSHVPDERLLHEDPLLDCLIAITQMHGQPWSAEALTAGLPLVDSRLTPSLLLRAAGRAHLAARLVRRSLEGLGTSHLPAILLLANGHACVLQERLEDGRLRIRRPEFGESSEVIDAEALAAEYLGVAVLLRPRFRFEARAPQVSALRGRHWFWGVVLQNWRLYRDALLAALAVNLFALAVPLYSMNVYDRVVPNRATDTLWVLAIGVLLVLVFDFVLRTVRAYIVDTASKRIDVQLSSQIMERVMGLRMDARPASAGSFASNLRSFESVRDFIASATLTTLVDLPFIFLFLGAMVWISPWVVVPPVVGILLVVVASLLVQHKMHDLTETTYRASAQRNAVLVESLVSLETVKTLGAEGTVQRQWERSTRFLAQVGSRLKLLSSANVNFTQFVMQLTTICVVIVGVYQLEDAHITMGGIIAASMLSGRALAPLGQVAALLTQYHQARTSLTSVEQTMTMPVERPEDAPFVHRPQFQGAIEFKDVHFAYPGREQGVLRGVSLRIAPGEKVGIIGRIGSGKTTLEKMVLGLWRPSRGQVLIDGIDSRQLDPAELRRAIGFVPQDISLFYGSLRHNITLGAPFADDSAVLAAADLSGVAEFADAHPQGYDMLVGERGESLSGGQRQAVAIARAVLADPPMLLLDEPSSSMDHQSEERLKSRLAHFARNKTLLLITHRTSLLDLVDRLIVMDNGQVVADGPKAQVIQALQQGRVGRAG</sequence>
<evidence type="ECO:0000259" key="15">
    <source>
        <dbReference type="PROSITE" id="PS50893"/>
    </source>
</evidence>
<dbReference type="PROSITE" id="PS00211">
    <property type="entry name" value="ABC_TRANSPORTER_1"/>
    <property type="match status" value="1"/>
</dbReference>
<evidence type="ECO:0000256" key="9">
    <source>
        <dbReference type="ARBA" id="ARBA00023136"/>
    </source>
</evidence>
<dbReference type="InterPro" id="IPR017750">
    <property type="entry name" value="ATPase_T1SS"/>
</dbReference>
<keyword evidence="9 14" id="KW-0472">Membrane</keyword>
<dbReference type="CDD" id="cd03245">
    <property type="entry name" value="ABCC_bacteriocin_exporters"/>
    <property type="match status" value="1"/>
</dbReference>
<dbReference type="GO" id="GO:0008233">
    <property type="term" value="F:peptidase activity"/>
    <property type="evidence" value="ECO:0007669"/>
    <property type="project" value="InterPro"/>
</dbReference>
<evidence type="ECO:0000256" key="13">
    <source>
        <dbReference type="SAM" id="MobiDB-lite"/>
    </source>
</evidence>
<dbReference type="CDD" id="cd18587">
    <property type="entry name" value="ABC_6TM_LapB_like"/>
    <property type="match status" value="1"/>
</dbReference>
<feature type="transmembrane region" description="Helical" evidence="14">
    <location>
        <begin position="402"/>
        <end position="422"/>
    </location>
</feature>
<dbReference type="InterPro" id="IPR017871">
    <property type="entry name" value="ABC_transporter-like_CS"/>
</dbReference>